<accession>A0ABW8CM95</accession>
<dbReference type="PANTHER" id="PTHR43775">
    <property type="entry name" value="FATTY ACID SYNTHASE"/>
    <property type="match status" value="1"/>
</dbReference>
<keyword evidence="6" id="KW-1185">Reference proteome</keyword>
<sequence>MHATRTVPCPLGAQSPDALGALARELVAKLTADPGVSPAQAARGLAGSPAGPHRAVVLADDRVGLLDGLAALADGRPADHLVTGQAVTGAGTAFVFPGQGSQWPGMATELYTRSEVFHDRIDAVAAELGRWTDWNLLDAMAGAEGAPGFERVDVVQPALFAMMVSLAAQWESYGVAPTAVIGHSQGEIAAAHVAGILSLQDAVRIVVMRGRVLRKLTGRGGMLSVPMPYEWVERYVAEHSARLALAAENGPGNLVVSGDVPALEELVQRCAEEGVRARMVKVDYPSHSPQIDEIRDELLAGIAGVDPRPGRIPYYSSVAAGRIDGTELDAGYWFRNLRRTVRFESAVRAAADDGHLRFVESSPHPVLVRGLQRTLRDMPDGRVIESVRRGEGGPDRFLRSAAEAYTHGADVAWPGALFS</sequence>
<dbReference type="Pfam" id="PF00698">
    <property type="entry name" value="Acyl_transf_1"/>
    <property type="match status" value="1"/>
</dbReference>
<dbReference type="InterPro" id="IPR016036">
    <property type="entry name" value="Malonyl_transacylase_ACP-bd"/>
</dbReference>
<dbReference type="InterPro" id="IPR050091">
    <property type="entry name" value="PKS_NRPS_Biosynth_Enz"/>
</dbReference>
<dbReference type="EMBL" id="JBITYG010000018">
    <property type="protein sequence ID" value="MFI9106466.1"/>
    <property type="molecule type" value="Genomic_DNA"/>
</dbReference>
<comment type="caution">
    <text evidence="5">The sequence shown here is derived from an EMBL/GenBank/DDBJ whole genome shotgun (WGS) entry which is preliminary data.</text>
</comment>
<proteinExistence type="predicted"/>
<dbReference type="SUPFAM" id="SSF55048">
    <property type="entry name" value="Probable ACP-binding domain of malonyl-CoA ACP transacylase"/>
    <property type="match status" value="1"/>
</dbReference>
<evidence type="ECO:0000313" key="6">
    <source>
        <dbReference type="Proteomes" id="UP001614394"/>
    </source>
</evidence>
<gene>
    <name evidence="5" type="ORF">ACIGXA_38780</name>
</gene>
<dbReference type="Gene3D" id="3.30.70.3290">
    <property type="match status" value="1"/>
</dbReference>
<dbReference type="InterPro" id="IPR014043">
    <property type="entry name" value="Acyl_transferase_dom"/>
</dbReference>
<organism evidence="5 6">
    <name type="scientific">Streptomyces fildesensis</name>
    <dbReference type="NCBI Taxonomy" id="375757"/>
    <lineage>
        <taxon>Bacteria</taxon>
        <taxon>Bacillati</taxon>
        <taxon>Actinomycetota</taxon>
        <taxon>Actinomycetes</taxon>
        <taxon>Kitasatosporales</taxon>
        <taxon>Streptomycetaceae</taxon>
        <taxon>Streptomyces</taxon>
    </lineage>
</organism>
<dbReference type="Gene3D" id="3.40.366.10">
    <property type="entry name" value="Malonyl-Coenzyme A Acyl Carrier Protein, domain 2"/>
    <property type="match status" value="1"/>
</dbReference>
<dbReference type="InterPro" id="IPR016035">
    <property type="entry name" value="Acyl_Trfase/lysoPLipase"/>
</dbReference>
<feature type="domain" description="Malonyl-CoA:ACP transacylase (MAT)" evidence="4">
    <location>
        <begin position="95"/>
        <end position="391"/>
    </location>
</feature>
<keyword evidence="3 5" id="KW-0012">Acyltransferase</keyword>
<name>A0ABW8CM95_9ACTN</name>
<dbReference type="PANTHER" id="PTHR43775:SF51">
    <property type="entry name" value="INACTIVE PHENOLPHTHIOCEROL SYNTHESIS POLYKETIDE SYNTHASE TYPE I PKS1-RELATED"/>
    <property type="match status" value="1"/>
</dbReference>
<dbReference type="RefSeq" id="WP_399657992.1">
    <property type="nucleotide sequence ID" value="NZ_JBITYG010000018.1"/>
</dbReference>
<dbReference type="Proteomes" id="UP001614394">
    <property type="component" value="Unassembled WGS sequence"/>
</dbReference>
<evidence type="ECO:0000256" key="2">
    <source>
        <dbReference type="ARBA" id="ARBA00023268"/>
    </source>
</evidence>
<keyword evidence="1" id="KW-0808">Transferase</keyword>
<reference evidence="5 6" key="1">
    <citation type="submission" date="2024-10" db="EMBL/GenBank/DDBJ databases">
        <title>The Natural Products Discovery Center: Release of the First 8490 Sequenced Strains for Exploring Actinobacteria Biosynthetic Diversity.</title>
        <authorList>
            <person name="Kalkreuter E."/>
            <person name="Kautsar S.A."/>
            <person name="Yang D."/>
            <person name="Bader C.D."/>
            <person name="Teijaro C.N."/>
            <person name="Fluegel L."/>
            <person name="Davis C.M."/>
            <person name="Simpson J.R."/>
            <person name="Lauterbach L."/>
            <person name="Steele A.D."/>
            <person name="Gui C."/>
            <person name="Meng S."/>
            <person name="Li G."/>
            <person name="Viehrig K."/>
            <person name="Ye F."/>
            <person name="Su P."/>
            <person name="Kiefer A.F."/>
            <person name="Nichols A."/>
            <person name="Cepeda A.J."/>
            <person name="Yan W."/>
            <person name="Fan B."/>
            <person name="Jiang Y."/>
            <person name="Adhikari A."/>
            <person name="Zheng C.-J."/>
            <person name="Schuster L."/>
            <person name="Cowan T.M."/>
            <person name="Smanski M.J."/>
            <person name="Chevrette M.G."/>
            <person name="De Carvalho L.P.S."/>
            <person name="Shen B."/>
        </authorList>
    </citation>
    <scope>NUCLEOTIDE SEQUENCE [LARGE SCALE GENOMIC DNA]</scope>
    <source>
        <strain evidence="5 6">NPDC053399</strain>
    </source>
</reference>
<dbReference type="GO" id="GO:0016746">
    <property type="term" value="F:acyltransferase activity"/>
    <property type="evidence" value="ECO:0007669"/>
    <property type="project" value="UniProtKB-KW"/>
</dbReference>
<evidence type="ECO:0000259" key="4">
    <source>
        <dbReference type="SMART" id="SM00827"/>
    </source>
</evidence>
<keyword evidence="2" id="KW-0511">Multifunctional enzyme</keyword>
<protein>
    <submittedName>
        <fullName evidence="5">Acyltransferase domain-containing protein</fullName>
    </submittedName>
</protein>
<dbReference type="SUPFAM" id="SSF52151">
    <property type="entry name" value="FabD/lysophospholipase-like"/>
    <property type="match status" value="1"/>
</dbReference>
<dbReference type="SMART" id="SM00827">
    <property type="entry name" value="PKS_AT"/>
    <property type="match status" value="1"/>
</dbReference>
<dbReference type="InterPro" id="IPR001227">
    <property type="entry name" value="Ac_transferase_dom_sf"/>
</dbReference>
<evidence type="ECO:0000256" key="3">
    <source>
        <dbReference type="ARBA" id="ARBA00023315"/>
    </source>
</evidence>
<evidence type="ECO:0000256" key="1">
    <source>
        <dbReference type="ARBA" id="ARBA00022679"/>
    </source>
</evidence>
<evidence type="ECO:0000313" key="5">
    <source>
        <dbReference type="EMBL" id="MFI9106466.1"/>
    </source>
</evidence>